<dbReference type="CDD" id="cd00082">
    <property type="entry name" value="HisKA"/>
    <property type="match status" value="1"/>
</dbReference>
<evidence type="ECO:0000256" key="6">
    <source>
        <dbReference type="ARBA" id="ARBA00022777"/>
    </source>
</evidence>
<protein>
    <recommendedName>
        <fullName evidence="2">histidine kinase</fullName>
        <ecNumber evidence="2">2.7.13.3</ecNumber>
    </recommendedName>
</protein>
<dbReference type="Pfam" id="PF02518">
    <property type="entry name" value="HATPase_c"/>
    <property type="match status" value="1"/>
</dbReference>
<dbReference type="InterPro" id="IPR003594">
    <property type="entry name" value="HATPase_dom"/>
</dbReference>
<dbReference type="Gene3D" id="1.10.287.130">
    <property type="match status" value="1"/>
</dbReference>
<evidence type="ECO:0000256" key="3">
    <source>
        <dbReference type="ARBA" id="ARBA00022553"/>
    </source>
</evidence>
<organism evidence="10 11">
    <name type="scientific">Novosphingobium silvae</name>
    <dbReference type="NCBI Taxonomy" id="2692619"/>
    <lineage>
        <taxon>Bacteria</taxon>
        <taxon>Pseudomonadati</taxon>
        <taxon>Pseudomonadota</taxon>
        <taxon>Alphaproteobacteria</taxon>
        <taxon>Sphingomonadales</taxon>
        <taxon>Sphingomonadaceae</taxon>
        <taxon>Novosphingobium</taxon>
    </lineage>
</organism>
<sequence>MNGSIPANFDFGAPLSATCSDFDVPHAKQLLEALATRSRLADLGERSSALVHELRQPLFSIAMANENMRLMLAHPELSRSQLERAIERIAEQVQRAQTIIDRTLAYASGRSRDESTADLGIAARQAIEFMEPVLEAAEIAVQEHGTDMVATVGMCQIEAEQVFVNILRNAAESIELRQQEGWQGAPRILVDIKVEDGTVRCEVSDNGAGLTDATAALLFEPFFTTKPQTGTGLGLRICREALERAGGTVRLVAGEGEGARVELELPLHFSGGSGR</sequence>
<keyword evidence="8" id="KW-0902">Two-component regulatory system</keyword>
<dbReference type="PANTHER" id="PTHR43065">
    <property type="entry name" value="SENSOR HISTIDINE KINASE"/>
    <property type="match status" value="1"/>
</dbReference>
<keyword evidence="6 10" id="KW-0418">Kinase</keyword>
<feature type="domain" description="Histidine kinase" evidence="9">
    <location>
        <begin position="49"/>
        <end position="269"/>
    </location>
</feature>
<keyword evidence="11" id="KW-1185">Reference proteome</keyword>
<dbReference type="Proteomes" id="UP000465810">
    <property type="component" value="Unassembled WGS sequence"/>
</dbReference>
<evidence type="ECO:0000256" key="8">
    <source>
        <dbReference type="ARBA" id="ARBA00023012"/>
    </source>
</evidence>
<evidence type="ECO:0000259" key="9">
    <source>
        <dbReference type="PROSITE" id="PS50109"/>
    </source>
</evidence>
<dbReference type="SUPFAM" id="SSF47384">
    <property type="entry name" value="Homodimeric domain of signal transducing histidine kinase"/>
    <property type="match status" value="1"/>
</dbReference>
<dbReference type="PRINTS" id="PR00344">
    <property type="entry name" value="BCTRLSENSOR"/>
</dbReference>
<dbReference type="Pfam" id="PF00512">
    <property type="entry name" value="HisKA"/>
    <property type="match status" value="1"/>
</dbReference>
<dbReference type="PROSITE" id="PS50109">
    <property type="entry name" value="HIS_KIN"/>
    <property type="match status" value="1"/>
</dbReference>
<comment type="catalytic activity">
    <reaction evidence="1">
        <text>ATP + protein L-histidine = ADP + protein N-phospho-L-histidine.</text>
        <dbReference type="EC" id="2.7.13.3"/>
    </reaction>
</comment>
<dbReference type="GO" id="GO:0000155">
    <property type="term" value="F:phosphorelay sensor kinase activity"/>
    <property type="evidence" value="ECO:0007669"/>
    <property type="project" value="InterPro"/>
</dbReference>
<keyword evidence="4" id="KW-0808">Transferase</keyword>
<dbReference type="InterPro" id="IPR003661">
    <property type="entry name" value="HisK_dim/P_dom"/>
</dbReference>
<evidence type="ECO:0000256" key="7">
    <source>
        <dbReference type="ARBA" id="ARBA00022840"/>
    </source>
</evidence>
<reference evidence="10 11" key="1">
    <citation type="submission" date="2019-12" db="EMBL/GenBank/DDBJ databases">
        <authorList>
            <person name="Feng G."/>
            <person name="Zhu H."/>
        </authorList>
    </citation>
    <scope>NUCLEOTIDE SEQUENCE [LARGE SCALE GENOMIC DNA]</scope>
    <source>
        <strain evidence="10 11">FGD1</strain>
    </source>
</reference>
<dbReference type="SUPFAM" id="SSF55874">
    <property type="entry name" value="ATPase domain of HSP90 chaperone/DNA topoisomerase II/histidine kinase"/>
    <property type="match status" value="1"/>
</dbReference>
<evidence type="ECO:0000313" key="11">
    <source>
        <dbReference type="Proteomes" id="UP000465810"/>
    </source>
</evidence>
<dbReference type="RefSeq" id="WP_160986195.1">
    <property type="nucleotide sequence ID" value="NZ_WVTD01000008.1"/>
</dbReference>
<dbReference type="SMART" id="SM00387">
    <property type="entry name" value="HATPase_c"/>
    <property type="match status" value="1"/>
</dbReference>
<evidence type="ECO:0000256" key="1">
    <source>
        <dbReference type="ARBA" id="ARBA00000085"/>
    </source>
</evidence>
<dbReference type="PANTHER" id="PTHR43065:SF10">
    <property type="entry name" value="PEROXIDE STRESS-ACTIVATED HISTIDINE KINASE MAK3"/>
    <property type="match status" value="1"/>
</dbReference>
<dbReference type="InterPro" id="IPR036890">
    <property type="entry name" value="HATPase_C_sf"/>
</dbReference>
<dbReference type="InterPro" id="IPR005467">
    <property type="entry name" value="His_kinase_dom"/>
</dbReference>
<dbReference type="EMBL" id="WVTD01000008">
    <property type="protein sequence ID" value="MYL98561.1"/>
    <property type="molecule type" value="Genomic_DNA"/>
</dbReference>
<evidence type="ECO:0000313" key="10">
    <source>
        <dbReference type="EMBL" id="MYL98561.1"/>
    </source>
</evidence>
<proteinExistence type="predicted"/>
<keyword evidence="5" id="KW-0547">Nucleotide-binding</keyword>
<keyword evidence="7" id="KW-0067">ATP-binding</keyword>
<comment type="caution">
    <text evidence="10">The sequence shown here is derived from an EMBL/GenBank/DDBJ whole genome shotgun (WGS) entry which is preliminary data.</text>
</comment>
<dbReference type="AlphaFoldDB" id="A0A7X4GH55"/>
<gene>
    <name evidence="10" type="ORF">GR702_12375</name>
</gene>
<dbReference type="InterPro" id="IPR036097">
    <property type="entry name" value="HisK_dim/P_sf"/>
</dbReference>
<evidence type="ECO:0000256" key="2">
    <source>
        <dbReference type="ARBA" id="ARBA00012438"/>
    </source>
</evidence>
<accession>A0A7X4GH55</accession>
<dbReference type="Gene3D" id="3.30.565.10">
    <property type="entry name" value="Histidine kinase-like ATPase, C-terminal domain"/>
    <property type="match status" value="1"/>
</dbReference>
<dbReference type="SMART" id="SM00388">
    <property type="entry name" value="HisKA"/>
    <property type="match status" value="1"/>
</dbReference>
<dbReference type="EC" id="2.7.13.3" evidence="2"/>
<name>A0A7X4GH55_9SPHN</name>
<dbReference type="GO" id="GO:0005524">
    <property type="term" value="F:ATP binding"/>
    <property type="evidence" value="ECO:0007669"/>
    <property type="project" value="UniProtKB-KW"/>
</dbReference>
<evidence type="ECO:0000256" key="5">
    <source>
        <dbReference type="ARBA" id="ARBA00022741"/>
    </source>
</evidence>
<evidence type="ECO:0000256" key="4">
    <source>
        <dbReference type="ARBA" id="ARBA00022679"/>
    </source>
</evidence>
<keyword evidence="3" id="KW-0597">Phosphoprotein</keyword>
<dbReference type="InterPro" id="IPR004358">
    <property type="entry name" value="Sig_transdc_His_kin-like_C"/>
</dbReference>